<accession>A0A7V7TN82</accession>
<evidence type="ECO:0000313" key="3">
    <source>
        <dbReference type="Proteomes" id="UP000434925"/>
    </source>
</evidence>
<dbReference type="PANTHER" id="PTHR41878:SF1">
    <property type="entry name" value="TNPR PROTEIN"/>
    <property type="match status" value="1"/>
</dbReference>
<protein>
    <submittedName>
        <fullName evidence="2">Plasmid pRiA4b ORF-3 family protein</fullName>
    </submittedName>
</protein>
<sequence>MRIPEKHLNEALGGWPGYTEFLEVMADPNHPEHEAMLEWHGDSFDPTVFECERVNRRLKGIKV</sequence>
<dbReference type="AlphaFoldDB" id="A0A7V7TN82"/>
<feature type="domain" description="Plasmid pRiA4b Orf3-like" evidence="1">
    <location>
        <begin position="8"/>
        <end position="52"/>
    </location>
</feature>
<evidence type="ECO:0000259" key="1">
    <source>
        <dbReference type="Pfam" id="PF07929"/>
    </source>
</evidence>
<dbReference type="EMBL" id="VZPO01000002">
    <property type="protein sequence ID" value="KAB0507569.1"/>
    <property type="molecule type" value="Genomic_DNA"/>
</dbReference>
<comment type="caution">
    <text evidence="2">The sequence shown here is derived from an EMBL/GenBank/DDBJ whole genome shotgun (WGS) entry which is preliminary data.</text>
</comment>
<dbReference type="Pfam" id="PF07929">
    <property type="entry name" value="PRiA4_ORF3"/>
    <property type="match status" value="1"/>
</dbReference>
<organism evidence="2 3">
    <name type="scientific">Pseudomonas lini</name>
    <dbReference type="NCBI Taxonomy" id="163011"/>
    <lineage>
        <taxon>Bacteria</taxon>
        <taxon>Pseudomonadati</taxon>
        <taxon>Pseudomonadota</taxon>
        <taxon>Gammaproteobacteria</taxon>
        <taxon>Pseudomonadales</taxon>
        <taxon>Pseudomonadaceae</taxon>
        <taxon>Pseudomonas</taxon>
    </lineage>
</organism>
<dbReference type="PANTHER" id="PTHR41878">
    <property type="entry name" value="LEXA REPRESSOR-RELATED"/>
    <property type="match status" value="1"/>
</dbReference>
<evidence type="ECO:0000313" key="2">
    <source>
        <dbReference type="EMBL" id="KAB0507569.1"/>
    </source>
</evidence>
<dbReference type="Proteomes" id="UP000434925">
    <property type="component" value="Unassembled WGS sequence"/>
</dbReference>
<proteinExistence type="predicted"/>
<dbReference type="RefSeq" id="WP_082157800.1">
    <property type="nucleotide sequence ID" value="NZ_JYLB01000001.1"/>
</dbReference>
<dbReference type="SUPFAM" id="SSF159941">
    <property type="entry name" value="MM3350-like"/>
    <property type="match status" value="1"/>
</dbReference>
<dbReference type="InterPro" id="IPR012912">
    <property type="entry name" value="Plasmid_pRiA4b_Orf3-like"/>
</dbReference>
<name>A0A7V7TN82_9PSED</name>
<dbReference type="InterPro" id="IPR024047">
    <property type="entry name" value="MM3350-like_sf"/>
</dbReference>
<gene>
    <name evidence="2" type="ORF">F7R14_04605</name>
</gene>
<reference evidence="2 3" key="1">
    <citation type="submission" date="2019-09" db="EMBL/GenBank/DDBJ databases">
        <title>Draft genome sequences of 48 bacterial type strains from the CCUG.</title>
        <authorList>
            <person name="Tunovic T."/>
            <person name="Pineiro-Iglesias B."/>
            <person name="Unosson C."/>
            <person name="Inganas E."/>
            <person name="Ohlen M."/>
            <person name="Cardew S."/>
            <person name="Jensie-Markopoulos S."/>
            <person name="Salva-Serra F."/>
            <person name="Jaen-Luchoro D."/>
            <person name="Karlsson R."/>
            <person name="Svensson-Stadler L."/>
            <person name="Chun J."/>
            <person name="Moore E."/>
        </authorList>
    </citation>
    <scope>NUCLEOTIDE SEQUENCE [LARGE SCALE GENOMIC DNA]</scope>
    <source>
        <strain evidence="2 3">CCUG 51522</strain>
    </source>
</reference>
<dbReference type="Gene3D" id="3.10.290.30">
    <property type="entry name" value="MM3350-like"/>
    <property type="match status" value="1"/>
</dbReference>